<keyword evidence="3" id="KW-0238">DNA-binding</keyword>
<evidence type="ECO:0000256" key="1">
    <source>
        <dbReference type="ARBA" id="ARBA00009437"/>
    </source>
</evidence>
<keyword evidence="4" id="KW-0804">Transcription</keyword>
<evidence type="ECO:0000313" key="6">
    <source>
        <dbReference type="Proteomes" id="UP000194137"/>
    </source>
</evidence>
<dbReference type="Proteomes" id="UP000194137">
    <property type="component" value="Chromosome"/>
</dbReference>
<proteinExistence type="inferred from homology"/>
<dbReference type="Gene3D" id="3.40.190.10">
    <property type="entry name" value="Periplasmic binding protein-like II"/>
    <property type="match status" value="2"/>
</dbReference>
<dbReference type="RefSeq" id="WP_086086985.1">
    <property type="nucleotide sequence ID" value="NZ_CP021112.1"/>
</dbReference>
<dbReference type="NCBIfam" id="TIGR02424">
    <property type="entry name" value="TF_pcaQ"/>
    <property type="match status" value="1"/>
</dbReference>
<dbReference type="InterPro" id="IPR000847">
    <property type="entry name" value="LysR_HTH_N"/>
</dbReference>
<dbReference type="PRINTS" id="PR00039">
    <property type="entry name" value="HTHLYSR"/>
</dbReference>
<evidence type="ECO:0000313" key="5">
    <source>
        <dbReference type="EMBL" id="ARP98561.1"/>
    </source>
</evidence>
<dbReference type="InterPro" id="IPR036390">
    <property type="entry name" value="WH_DNA-bd_sf"/>
</dbReference>
<dbReference type="InterPro" id="IPR050950">
    <property type="entry name" value="HTH-type_LysR_regulators"/>
</dbReference>
<dbReference type="InterPro" id="IPR036388">
    <property type="entry name" value="WH-like_DNA-bd_sf"/>
</dbReference>
<accession>A0A1W6ZMG9</accession>
<gene>
    <name evidence="5" type="ORF">CAK95_05290</name>
</gene>
<keyword evidence="2" id="KW-0805">Transcription regulation</keyword>
<dbReference type="GO" id="GO:0045893">
    <property type="term" value="P:positive regulation of DNA-templated transcription"/>
    <property type="evidence" value="ECO:0007669"/>
    <property type="project" value="InterPro"/>
</dbReference>
<keyword evidence="6" id="KW-1185">Reference proteome</keyword>
<dbReference type="GO" id="GO:0003700">
    <property type="term" value="F:DNA-binding transcription factor activity"/>
    <property type="evidence" value="ECO:0007669"/>
    <property type="project" value="InterPro"/>
</dbReference>
<dbReference type="PROSITE" id="PS50931">
    <property type="entry name" value="HTH_LYSR"/>
    <property type="match status" value="1"/>
</dbReference>
<organism evidence="5 6">
    <name type="scientific">Pseudorhodoplanes sinuspersici</name>
    <dbReference type="NCBI Taxonomy" id="1235591"/>
    <lineage>
        <taxon>Bacteria</taxon>
        <taxon>Pseudomonadati</taxon>
        <taxon>Pseudomonadota</taxon>
        <taxon>Alphaproteobacteria</taxon>
        <taxon>Hyphomicrobiales</taxon>
        <taxon>Pseudorhodoplanes</taxon>
    </lineage>
</organism>
<dbReference type="FunFam" id="1.10.10.10:FF:000001">
    <property type="entry name" value="LysR family transcriptional regulator"/>
    <property type="match status" value="1"/>
</dbReference>
<dbReference type="GO" id="GO:0005829">
    <property type="term" value="C:cytosol"/>
    <property type="evidence" value="ECO:0007669"/>
    <property type="project" value="TreeGrafter"/>
</dbReference>
<dbReference type="SUPFAM" id="SSF53850">
    <property type="entry name" value="Periplasmic binding protein-like II"/>
    <property type="match status" value="1"/>
</dbReference>
<dbReference type="OrthoDB" id="7492271at2"/>
<dbReference type="KEGG" id="psin:CAK95_05290"/>
<dbReference type="Gene3D" id="1.10.10.10">
    <property type="entry name" value="Winged helix-like DNA-binding domain superfamily/Winged helix DNA-binding domain"/>
    <property type="match status" value="1"/>
</dbReference>
<dbReference type="EMBL" id="CP021112">
    <property type="protein sequence ID" value="ARP98561.1"/>
    <property type="molecule type" value="Genomic_DNA"/>
</dbReference>
<dbReference type="PANTHER" id="PTHR30419:SF8">
    <property type="entry name" value="NITROGEN ASSIMILATION TRANSCRIPTIONAL ACTIVATOR-RELATED"/>
    <property type="match status" value="1"/>
</dbReference>
<dbReference type="GO" id="GO:0019619">
    <property type="term" value="P:3,4-dihydroxybenzoate catabolic process"/>
    <property type="evidence" value="ECO:0007669"/>
    <property type="project" value="InterPro"/>
</dbReference>
<name>A0A1W6ZMG9_9HYPH</name>
<dbReference type="STRING" id="1235591.CAK95_05290"/>
<dbReference type="InterPro" id="IPR012787">
    <property type="entry name" value="TF_PcaQ"/>
</dbReference>
<comment type="similarity">
    <text evidence="1">Belongs to the LysR transcriptional regulatory family.</text>
</comment>
<dbReference type="PANTHER" id="PTHR30419">
    <property type="entry name" value="HTH-TYPE TRANSCRIPTIONAL REGULATOR YBHD"/>
    <property type="match status" value="1"/>
</dbReference>
<dbReference type="GO" id="GO:0003677">
    <property type="term" value="F:DNA binding"/>
    <property type="evidence" value="ECO:0007669"/>
    <property type="project" value="UniProtKB-KW"/>
</dbReference>
<evidence type="ECO:0000256" key="3">
    <source>
        <dbReference type="ARBA" id="ARBA00023125"/>
    </source>
</evidence>
<evidence type="ECO:0000256" key="2">
    <source>
        <dbReference type="ARBA" id="ARBA00023015"/>
    </source>
</evidence>
<dbReference type="SUPFAM" id="SSF46785">
    <property type="entry name" value="Winged helix' DNA-binding domain"/>
    <property type="match status" value="1"/>
</dbReference>
<reference evidence="5 6" key="1">
    <citation type="submission" date="2017-05" db="EMBL/GenBank/DDBJ databases">
        <title>Full genome sequence of Pseudorhodoplanes sinuspersici.</title>
        <authorList>
            <person name="Dastgheib S.M.M."/>
            <person name="Shavandi M."/>
            <person name="Tirandaz H."/>
        </authorList>
    </citation>
    <scope>NUCLEOTIDE SEQUENCE [LARGE SCALE GENOMIC DNA]</scope>
    <source>
        <strain evidence="5 6">RIPI110</strain>
    </source>
</reference>
<dbReference type="InterPro" id="IPR005119">
    <property type="entry name" value="LysR_subst-bd"/>
</dbReference>
<protein>
    <submittedName>
        <fullName evidence="5">Pca operon transcription factor PcaQ</fullName>
    </submittedName>
</protein>
<dbReference type="Pfam" id="PF00126">
    <property type="entry name" value="HTH_1"/>
    <property type="match status" value="1"/>
</dbReference>
<dbReference type="Pfam" id="PF03466">
    <property type="entry name" value="LysR_substrate"/>
    <property type="match status" value="1"/>
</dbReference>
<evidence type="ECO:0000256" key="4">
    <source>
        <dbReference type="ARBA" id="ARBA00023163"/>
    </source>
</evidence>
<sequence length="303" mass="32881">MSDIRIRFRHLQCFLTIAQLRSVGAAADALAITQPALSKTLRELEDALGVKLFLRDKKGMMLTRFGDVFLQHAAASIASLQQGIDSIKLAGNTGGLAVAVGVLPNVAASVMPKVVHLFKQTAPNTNVRIVMGSNSHLLDQLRLGELDLVLGRLAQPEYMIGLSFEQLYFEPLVLAVRSGHALLATPRFRLKMISDYPWMLPHYGTIIRMETDRFLLAQGITPSNDIVETTSISFGRSYLLQSDAIWFTPRGAAVPDIENGSIALLPLASGSMEGPVGITMRADTIAAPSAALMMQSIRDAVLQ</sequence>
<dbReference type="AlphaFoldDB" id="A0A1W6ZMG9"/>